<dbReference type="EMBL" id="CAEZXL010000117">
    <property type="protein sequence ID" value="CAB4689818.1"/>
    <property type="molecule type" value="Genomic_DNA"/>
</dbReference>
<reference evidence="1" key="1">
    <citation type="submission" date="2020-05" db="EMBL/GenBank/DDBJ databases">
        <authorList>
            <person name="Chiriac C."/>
            <person name="Salcher M."/>
            <person name="Ghai R."/>
            <person name="Kavagutti S V."/>
        </authorList>
    </citation>
    <scope>NUCLEOTIDE SEQUENCE</scope>
</reference>
<organism evidence="1">
    <name type="scientific">freshwater metagenome</name>
    <dbReference type="NCBI Taxonomy" id="449393"/>
    <lineage>
        <taxon>unclassified sequences</taxon>
        <taxon>metagenomes</taxon>
        <taxon>ecological metagenomes</taxon>
    </lineage>
</organism>
<protein>
    <submittedName>
        <fullName evidence="1">Unannotated protein</fullName>
    </submittedName>
</protein>
<name>A0A6J6NYV1_9ZZZZ</name>
<sequence>MAKTLKAAAALIVLGLLINPVSQAFADDSVQDQVSDNINLGNPDYSNSTGCDNNPSMLFQPAITGYLDSIDLPIRKYGPRVDGFNIDIMPYNEKKKSVDTGTLLASQGVSAENFPDDNQGFVWSSFNLDERPQLIADKKYVIRIFAPYDGHCDGGYQWGMRKWDAPDYLRGKEIIYDNEYSKWVLLDNDFGFKTYMTAHEPEIVIADSPAKPSISFYLGEGQKKLSASDIGRLSKLLANTSSNSTGTCNASQYGSSAKAKQYALELAKSVCGSLKKLKPSVTRALKVTSSEVVGKAARGSKWFAGSYRVDISIATN</sequence>
<accession>A0A6J6NYV1</accession>
<evidence type="ECO:0000313" key="1">
    <source>
        <dbReference type="EMBL" id="CAB4689818.1"/>
    </source>
</evidence>
<dbReference type="AlphaFoldDB" id="A0A6J6NYV1"/>
<gene>
    <name evidence="1" type="ORF">UFOPK2373_00725</name>
</gene>
<proteinExistence type="predicted"/>